<gene>
    <name evidence="3" type="ORF">M5W82_08515</name>
</gene>
<reference evidence="3 4" key="1">
    <citation type="submission" date="2022-05" db="EMBL/GenBank/DDBJ databases">
        <title>Genome Sequencing of Bee-Associated Microbes.</title>
        <authorList>
            <person name="Dunlap C."/>
        </authorList>
    </citation>
    <scope>NUCLEOTIDE SEQUENCE [LARGE SCALE GENOMIC DNA]</scope>
    <source>
        <strain evidence="3 4">NRRL BD-083</strain>
    </source>
</reference>
<dbReference type="SUPFAM" id="SSF53756">
    <property type="entry name" value="UDP-Glycosyltransferase/glycogen phosphorylase"/>
    <property type="match status" value="1"/>
</dbReference>
<organism evidence="3 4">
    <name type="scientific">Lysinibacillus xylanilyticus</name>
    <dbReference type="NCBI Taxonomy" id="582475"/>
    <lineage>
        <taxon>Bacteria</taxon>
        <taxon>Bacillati</taxon>
        <taxon>Bacillota</taxon>
        <taxon>Bacilli</taxon>
        <taxon>Bacillales</taxon>
        <taxon>Bacillaceae</taxon>
        <taxon>Lysinibacillus</taxon>
    </lineage>
</organism>
<evidence type="ECO:0000313" key="4">
    <source>
        <dbReference type="Proteomes" id="UP001527052"/>
    </source>
</evidence>
<evidence type="ECO:0000259" key="1">
    <source>
        <dbReference type="Pfam" id="PF00534"/>
    </source>
</evidence>
<feature type="domain" description="Glycosyltransferase subfamily 4-like N-terminal" evidence="2">
    <location>
        <begin position="37"/>
        <end position="199"/>
    </location>
</feature>
<dbReference type="PANTHER" id="PTHR12526">
    <property type="entry name" value="GLYCOSYLTRANSFERASE"/>
    <property type="match status" value="1"/>
</dbReference>
<sequence length="397" mass="45209">MQAQSRFQTQLCQGTIDKNKECLVLKIVQLITRMDKIGGAQKHVEALTLKLKQDNHEVTIVTGLYDPSLWRFQEEKIDVISIPAMQRAIHLKKDLQTFWQLRAALKKIQPDIIAVHSSKAGAIGRVVGRLLRIPTVFTAHSWSFTEGVPHKKKRMYSRMEKSVQPLTAKIITVSEYDRKLALTEKIAPAHKMQTIHNGIYQIEKRVAPIKETEEYPLIVMVARFEVPKRQDLLLEALAELSDVPWRLQLIGDGSLRPSLEKFVADKGLMDRVSFLGNQLDVTSLLEESHLFVLLSDWEGLPISIIEAMRAGLPIIATNVGGVNELVSDNESGFLINRDDKDLLKKRLKQLLMDESLRQKMGDASERRFLKDFTFLPMYQNTLFVYEQAVLKSAKKGD</sequence>
<dbReference type="CDD" id="cd03808">
    <property type="entry name" value="GT4_CapM-like"/>
    <property type="match status" value="1"/>
</dbReference>
<dbReference type="Proteomes" id="UP001527052">
    <property type="component" value="Unassembled WGS sequence"/>
</dbReference>
<dbReference type="InterPro" id="IPR001296">
    <property type="entry name" value="Glyco_trans_1"/>
</dbReference>
<evidence type="ECO:0000313" key="3">
    <source>
        <dbReference type="EMBL" id="MCY9546995.1"/>
    </source>
</evidence>
<dbReference type="EMBL" id="JAMDLZ010000014">
    <property type="protein sequence ID" value="MCY9546995.1"/>
    <property type="molecule type" value="Genomic_DNA"/>
</dbReference>
<dbReference type="Pfam" id="PF00534">
    <property type="entry name" value="Glycos_transf_1"/>
    <property type="match status" value="1"/>
</dbReference>
<comment type="caution">
    <text evidence="3">The sequence shown here is derived from an EMBL/GenBank/DDBJ whole genome shotgun (WGS) entry which is preliminary data.</text>
</comment>
<dbReference type="Gene3D" id="3.40.50.2000">
    <property type="entry name" value="Glycogen Phosphorylase B"/>
    <property type="match status" value="2"/>
</dbReference>
<name>A0ABT4EMW5_9BACI</name>
<dbReference type="Pfam" id="PF13439">
    <property type="entry name" value="Glyco_transf_4"/>
    <property type="match status" value="1"/>
</dbReference>
<proteinExistence type="predicted"/>
<dbReference type="RefSeq" id="WP_268637125.1">
    <property type="nucleotide sequence ID" value="NZ_JAMDLZ010000014.1"/>
</dbReference>
<protein>
    <submittedName>
        <fullName evidence="3">Glycosyltransferase family 4 protein</fullName>
    </submittedName>
</protein>
<accession>A0ABT4EMW5</accession>
<keyword evidence="4" id="KW-1185">Reference proteome</keyword>
<feature type="domain" description="Glycosyl transferase family 1" evidence="1">
    <location>
        <begin position="208"/>
        <end position="366"/>
    </location>
</feature>
<dbReference type="InterPro" id="IPR028098">
    <property type="entry name" value="Glyco_trans_4-like_N"/>
</dbReference>
<dbReference type="PANTHER" id="PTHR12526:SF630">
    <property type="entry name" value="GLYCOSYLTRANSFERASE"/>
    <property type="match status" value="1"/>
</dbReference>
<evidence type="ECO:0000259" key="2">
    <source>
        <dbReference type="Pfam" id="PF13439"/>
    </source>
</evidence>